<dbReference type="Pfam" id="PF26557">
    <property type="entry name" value="Cullin_AB"/>
    <property type="match status" value="1"/>
</dbReference>
<dbReference type="Gene3D" id="1.10.10.10">
    <property type="entry name" value="Winged helix-like DNA-binding domain superfamily/Winged helix DNA-binding domain"/>
    <property type="match status" value="1"/>
</dbReference>
<sequence>MNLTIRLQQGHMKFEDKWPSMRPTVLKLLRQETVTRQEWQDLFWSVHAVCLWDDKGASKIHNALHTDILDFILQAQARVLSQEEDSALLKTYIAEWGKFFTQCAYLPKPFGQLETTLAGKAHSTMQKKNQGDESIVRKLMLDSWNQSIFSNIKNRLQGSAVKLVHAERNGEAFDSQLVIGVRESYVNLSSDAEDKLKIYRENFEKAYLSATESFYKTKAPEYLAENGVQNFMRYADAKLKEEEQRARRYLETRGGCNSVEVLTECCVEVLVTAFKETILAECAQMIKNNETEKLRLMFSLMDRVPDGIKPMLNDLEDHITHQGLADMMACAESITSDSEQYVEKLLELFNRFSKLVKEAFSDDPRFLTARDKAYKQVVNDTSIFKLELPTKNKGVGTKTQPESKCPELLANYCDMLLRKTPLSRKLTSEEVEAKLRDVVRKAADVQSELLAYIVITESVYFKPAILYDFQYSVLTDEEVLFGLGLVRCCSDRLVLLLFFILQLLVLKYVQNKDVFMRYHKAHLTRRLILDTSADNEKEENMVEWLREVGMPADYVHKLARMFQDMKVSEDLNCEFKEATRNNNEGLADSINIKILNAGAWARSSDRISVTLPMELEDYIPQVEEFYKQKHNGRKLQWHHLMSNGIITFMNEIGKYDIEVTTFQMAVLFAWNQRPKDKITYESLKLATELPDPELRKTLLASSLVSFPKVKQQVLLCDADSKAAKDFHENTLFWVNQKFCLIKNGKQQKRGKLNLIGRLQLSSDRAKEEDNEGILQLRILREAIVKIMKMRKRITNAALQTELVEILKNMFLPSKKMIKEQIEWLIEHKYMRRDEDNINLFIYMA</sequence>
<name>A0AAD9K108_9ANNE</name>
<dbReference type="InterPro" id="IPR016158">
    <property type="entry name" value="Cullin_homology"/>
</dbReference>
<dbReference type="SUPFAM" id="SSF75632">
    <property type="entry name" value="Cullin homology domain"/>
    <property type="match status" value="2"/>
</dbReference>
<dbReference type="SMART" id="SM00182">
    <property type="entry name" value="CULLIN"/>
    <property type="match status" value="1"/>
</dbReference>
<dbReference type="SUPFAM" id="SSF74788">
    <property type="entry name" value="Cullin repeat-like"/>
    <property type="match status" value="1"/>
</dbReference>
<dbReference type="InterPro" id="IPR036390">
    <property type="entry name" value="WH_DNA-bd_sf"/>
</dbReference>
<evidence type="ECO:0000256" key="1">
    <source>
        <dbReference type="ARBA" id="ARBA00004906"/>
    </source>
</evidence>
<comment type="similarity">
    <text evidence="2 7 8">Belongs to the cullin family.</text>
</comment>
<dbReference type="FunFam" id="1.20.1310.10:FF:000017">
    <property type="entry name" value="Cullin 5"/>
    <property type="match status" value="1"/>
</dbReference>
<dbReference type="Proteomes" id="UP001208570">
    <property type="component" value="Unassembled WGS sequence"/>
</dbReference>
<dbReference type="GO" id="GO:0006511">
    <property type="term" value="P:ubiquitin-dependent protein catabolic process"/>
    <property type="evidence" value="ECO:0007669"/>
    <property type="project" value="InterPro"/>
</dbReference>
<evidence type="ECO:0000256" key="4">
    <source>
        <dbReference type="ARBA" id="ARBA00022786"/>
    </source>
</evidence>
<comment type="pathway">
    <text evidence="1">Protein modification; protein ubiquitination.</text>
</comment>
<dbReference type="PANTHER" id="PTHR11932">
    <property type="entry name" value="CULLIN"/>
    <property type="match status" value="1"/>
</dbReference>
<dbReference type="SMART" id="SM00884">
    <property type="entry name" value="Cullin_Nedd8"/>
    <property type="match status" value="1"/>
</dbReference>
<keyword evidence="11" id="KW-1185">Reference proteome</keyword>
<evidence type="ECO:0000313" key="11">
    <source>
        <dbReference type="Proteomes" id="UP001208570"/>
    </source>
</evidence>
<accession>A0AAD9K108</accession>
<keyword evidence="3" id="KW-1017">Isopeptide bond</keyword>
<dbReference type="Pfam" id="PF10557">
    <property type="entry name" value="Cullin_Nedd8"/>
    <property type="match status" value="1"/>
</dbReference>
<dbReference type="InterPro" id="IPR001373">
    <property type="entry name" value="Cullin_N"/>
</dbReference>
<dbReference type="Pfam" id="PF00888">
    <property type="entry name" value="Cullin"/>
    <property type="match status" value="2"/>
</dbReference>
<dbReference type="InterPro" id="IPR036388">
    <property type="entry name" value="WH-like_DNA-bd_sf"/>
</dbReference>
<evidence type="ECO:0000256" key="6">
    <source>
        <dbReference type="ARBA" id="ARBA00040451"/>
    </source>
</evidence>
<dbReference type="FunFam" id="1.20.1310.10:FF:000014">
    <property type="entry name" value="Cullin 5"/>
    <property type="match status" value="1"/>
</dbReference>
<dbReference type="InterPro" id="IPR019559">
    <property type="entry name" value="Cullin_neddylation_domain"/>
</dbReference>
<dbReference type="InterPro" id="IPR045093">
    <property type="entry name" value="Cullin"/>
</dbReference>
<comment type="caution">
    <text evidence="10">The sequence shown here is derived from an EMBL/GenBank/DDBJ whole genome shotgun (WGS) entry which is preliminary data.</text>
</comment>
<organism evidence="10 11">
    <name type="scientific">Paralvinella palmiformis</name>
    <dbReference type="NCBI Taxonomy" id="53620"/>
    <lineage>
        <taxon>Eukaryota</taxon>
        <taxon>Metazoa</taxon>
        <taxon>Spiralia</taxon>
        <taxon>Lophotrochozoa</taxon>
        <taxon>Annelida</taxon>
        <taxon>Polychaeta</taxon>
        <taxon>Sedentaria</taxon>
        <taxon>Canalipalpata</taxon>
        <taxon>Terebellida</taxon>
        <taxon>Terebelliformia</taxon>
        <taxon>Alvinellidae</taxon>
        <taxon>Paralvinella</taxon>
    </lineage>
</organism>
<dbReference type="InterPro" id="IPR016157">
    <property type="entry name" value="Cullin_CS"/>
</dbReference>
<evidence type="ECO:0000313" key="10">
    <source>
        <dbReference type="EMBL" id="KAK2162752.1"/>
    </source>
</evidence>
<dbReference type="PROSITE" id="PS50069">
    <property type="entry name" value="CULLIN_2"/>
    <property type="match status" value="1"/>
</dbReference>
<evidence type="ECO:0000259" key="9">
    <source>
        <dbReference type="PROSITE" id="PS50069"/>
    </source>
</evidence>
<dbReference type="FunFam" id="3.30.230.130:FF:000004">
    <property type="entry name" value="Cullin 5"/>
    <property type="match status" value="1"/>
</dbReference>
<dbReference type="AlphaFoldDB" id="A0AAD9K108"/>
<evidence type="ECO:0000256" key="2">
    <source>
        <dbReference type="ARBA" id="ARBA00006019"/>
    </source>
</evidence>
<evidence type="ECO:0000256" key="5">
    <source>
        <dbReference type="ARBA" id="ARBA00022843"/>
    </source>
</evidence>
<protein>
    <recommendedName>
        <fullName evidence="6">Cullin-5</fullName>
    </recommendedName>
</protein>
<dbReference type="EMBL" id="JAODUP010000092">
    <property type="protein sequence ID" value="KAK2162752.1"/>
    <property type="molecule type" value="Genomic_DNA"/>
</dbReference>
<dbReference type="FunFam" id="1.10.10.10:FF:000142">
    <property type="entry name" value="Cullin 5"/>
    <property type="match status" value="1"/>
</dbReference>
<evidence type="ECO:0000256" key="3">
    <source>
        <dbReference type="ARBA" id="ARBA00022499"/>
    </source>
</evidence>
<dbReference type="InterPro" id="IPR016159">
    <property type="entry name" value="Cullin_repeat-like_dom_sf"/>
</dbReference>
<evidence type="ECO:0000256" key="8">
    <source>
        <dbReference type="RuleBase" id="RU003829"/>
    </source>
</evidence>
<evidence type="ECO:0000256" key="7">
    <source>
        <dbReference type="PROSITE-ProRule" id="PRU00330"/>
    </source>
</evidence>
<proteinExistence type="inferred from homology"/>
<dbReference type="Gene3D" id="3.30.230.130">
    <property type="entry name" value="Cullin, Chain C, Domain 2"/>
    <property type="match status" value="1"/>
</dbReference>
<dbReference type="GO" id="GO:0031625">
    <property type="term" value="F:ubiquitin protein ligase binding"/>
    <property type="evidence" value="ECO:0007669"/>
    <property type="project" value="InterPro"/>
</dbReference>
<dbReference type="PROSITE" id="PS01256">
    <property type="entry name" value="CULLIN_1"/>
    <property type="match status" value="1"/>
</dbReference>
<dbReference type="InterPro" id="IPR036317">
    <property type="entry name" value="Cullin_homology_sf"/>
</dbReference>
<reference evidence="10" key="1">
    <citation type="journal article" date="2023" name="Mol. Biol. Evol.">
        <title>Third-Generation Sequencing Reveals the Adaptive Role of the Epigenome in Three Deep-Sea Polychaetes.</title>
        <authorList>
            <person name="Perez M."/>
            <person name="Aroh O."/>
            <person name="Sun Y."/>
            <person name="Lan Y."/>
            <person name="Juniper S.K."/>
            <person name="Young C.R."/>
            <person name="Angers B."/>
            <person name="Qian P.Y."/>
        </authorList>
    </citation>
    <scope>NUCLEOTIDE SEQUENCE</scope>
    <source>
        <strain evidence="10">P08H-3</strain>
    </source>
</reference>
<keyword evidence="4" id="KW-0833">Ubl conjugation pathway</keyword>
<feature type="domain" description="Cullin family profile" evidence="9">
    <location>
        <begin position="404"/>
        <end position="702"/>
    </location>
</feature>
<dbReference type="SUPFAM" id="SSF46785">
    <property type="entry name" value="Winged helix' DNA-binding domain"/>
    <property type="match status" value="1"/>
</dbReference>
<dbReference type="InterPro" id="IPR059120">
    <property type="entry name" value="Cullin-like_AB"/>
</dbReference>
<gene>
    <name evidence="10" type="ORF">LSH36_92g03047</name>
</gene>
<dbReference type="Gene3D" id="1.20.1310.10">
    <property type="entry name" value="Cullin Repeats"/>
    <property type="match status" value="4"/>
</dbReference>
<dbReference type="GO" id="GO:0031461">
    <property type="term" value="C:cullin-RING ubiquitin ligase complex"/>
    <property type="evidence" value="ECO:0007669"/>
    <property type="project" value="InterPro"/>
</dbReference>
<keyword evidence="5" id="KW-0832">Ubl conjugation</keyword>